<dbReference type="STRING" id="1408281.Epro_0850"/>
<dbReference type="Proteomes" id="UP000035337">
    <property type="component" value="Chromosome"/>
</dbReference>
<evidence type="ECO:0008006" key="3">
    <source>
        <dbReference type="Google" id="ProtNLM"/>
    </source>
</evidence>
<proteinExistence type="predicted"/>
<evidence type="ECO:0000313" key="2">
    <source>
        <dbReference type="Proteomes" id="UP000035337"/>
    </source>
</evidence>
<keyword evidence="2" id="KW-1185">Reference proteome</keyword>
<reference evidence="1 2" key="1">
    <citation type="submission" date="2014-09" db="EMBL/GenBank/DDBJ databases">
        <title>Complete genome sequence of Endomicrobium proavitum.</title>
        <authorList>
            <person name="Zheng H."/>
        </authorList>
    </citation>
    <scope>NUCLEOTIDE SEQUENCE [LARGE SCALE GENOMIC DNA]</scope>
    <source>
        <strain evidence="1 2">Rsa215</strain>
    </source>
</reference>
<dbReference type="AlphaFoldDB" id="A0A0G3WL51"/>
<dbReference type="PROSITE" id="PS51257">
    <property type="entry name" value="PROKAR_LIPOPROTEIN"/>
    <property type="match status" value="1"/>
</dbReference>
<evidence type="ECO:0000313" key="1">
    <source>
        <dbReference type="EMBL" id="AKL98229.1"/>
    </source>
</evidence>
<organism evidence="1 2">
    <name type="scientific">Endomicrobium proavitum</name>
    <dbReference type="NCBI Taxonomy" id="1408281"/>
    <lineage>
        <taxon>Bacteria</taxon>
        <taxon>Pseudomonadati</taxon>
        <taxon>Elusimicrobiota</taxon>
        <taxon>Endomicrobiia</taxon>
        <taxon>Endomicrobiales</taxon>
        <taxon>Endomicrobiaceae</taxon>
        <taxon>Endomicrobium</taxon>
    </lineage>
</organism>
<protein>
    <recommendedName>
        <fullName evidence="3">Lipoprotein</fullName>
    </recommendedName>
</protein>
<name>A0A0G3WL51_9BACT</name>
<dbReference type="KEGG" id="epo:Epro_0850"/>
<accession>A0A0G3WL51</accession>
<dbReference type="RefSeq" id="WP_052570783.1">
    <property type="nucleotide sequence ID" value="NZ_CP009498.1"/>
</dbReference>
<dbReference type="EMBL" id="CP009498">
    <property type="protein sequence ID" value="AKL98229.1"/>
    <property type="molecule type" value="Genomic_DNA"/>
</dbReference>
<sequence length="251" mass="29536">MKSIISFSCIILISMFVVVVMSCKTAETGGKQKIMEDSNVLYIVKYTDSIGLHEYLQQAKKNHNNDWRYNYFYMQSNNIPNLNKVKYYPEVKFMGKIVIDSNKNINFKFLELSDQDMFTKIYEEAKSEGIEYAKFYTKQPIKYPKHGKLKSQDEVWVWSGFVMHEDEEFMEAFLNVYLFQKGYALINDEVGKKYFDLKQTKEVEKKELLNATILQEGEVIYKNTGNYSEYIELKRNPDNGINVLPVIRGRV</sequence>
<dbReference type="OrthoDB" id="9816557at2"/>
<gene>
    <name evidence="1" type="ORF">Epro_0850</name>
</gene>